<name>A0A812MB84_9DINO</name>
<evidence type="ECO:0000256" key="3">
    <source>
        <dbReference type="ARBA" id="ARBA00022475"/>
    </source>
</evidence>
<dbReference type="AlphaFoldDB" id="A0A812MB84"/>
<evidence type="ECO:0000256" key="4">
    <source>
        <dbReference type="ARBA" id="ARBA00022692"/>
    </source>
</evidence>
<keyword evidence="4 7" id="KW-0812">Transmembrane</keyword>
<keyword evidence="3" id="KW-1003">Cell membrane</keyword>
<comment type="caution">
    <text evidence="9">The sequence shown here is derived from an EMBL/GenBank/DDBJ whole genome shotgun (WGS) entry which is preliminary data.</text>
</comment>
<comment type="similarity">
    <text evidence="2">Belongs to the resistance-nodulation-cell division (RND) (TC 2.A.6) family. MmpL subfamily.</text>
</comment>
<protein>
    <submittedName>
        <fullName evidence="9">MmpL11 protein</fullName>
    </submittedName>
</protein>
<dbReference type="OrthoDB" id="416947at2759"/>
<gene>
    <name evidence="9" type="primary">mmpL11</name>
    <name evidence="9" type="ORF">SNEC2469_LOCUS5542</name>
</gene>
<evidence type="ECO:0000256" key="1">
    <source>
        <dbReference type="ARBA" id="ARBA00004651"/>
    </source>
</evidence>
<feature type="transmembrane region" description="Helical" evidence="7">
    <location>
        <begin position="484"/>
        <end position="503"/>
    </location>
</feature>
<evidence type="ECO:0000313" key="10">
    <source>
        <dbReference type="Proteomes" id="UP000601435"/>
    </source>
</evidence>
<dbReference type="Proteomes" id="UP000601435">
    <property type="component" value="Unassembled WGS sequence"/>
</dbReference>
<feature type="transmembrane region" description="Helical" evidence="7">
    <location>
        <begin position="102"/>
        <end position="131"/>
    </location>
</feature>
<evidence type="ECO:0000256" key="6">
    <source>
        <dbReference type="ARBA" id="ARBA00023136"/>
    </source>
</evidence>
<feature type="transmembrane region" description="Helical" evidence="7">
    <location>
        <begin position="31"/>
        <end position="54"/>
    </location>
</feature>
<comment type="subcellular location">
    <subcellularLocation>
        <location evidence="1">Cell membrane</location>
        <topology evidence="1">Multi-pass membrane protein</topology>
    </subcellularLocation>
</comment>
<accession>A0A812MB84</accession>
<feature type="transmembrane region" description="Helical" evidence="7">
    <location>
        <begin position="531"/>
        <end position="551"/>
    </location>
</feature>
<dbReference type="GO" id="GO:0005886">
    <property type="term" value="C:plasma membrane"/>
    <property type="evidence" value="ECO:0007669"/>
    <property type="project" value="UniProtKB-SubCell"/>
</dbReference>
<evidence type="ECO:0000256" key="2">
    <source>
        <dbReference type="ARBA" id="ARBA00010157"/>
    </source>
</evidence>
<organism evidence="9 10">
    <name type="scientific">Symbiodinium necroappetens</name>
    <dbReference type="NCBI Taxonomy" id="1628268"/>
    <lineage>
        <taxon>Eukaryota</taxon>
        <taxon>Sar</taxon>
        <taxon>Alveolata</taxon>
        <taxon>Dinophyceae</taxon>
        <taxon>Suessiales</taxon>
        <taxon>Symbiodiniaceae</taxon>
        <taxon>Symbiodinium</taxon>
    </lineage>
</organism>
<dbReference type="InterPro" id="IPR000731">
    <property type="entry name" value="SSD"/>
</dbReference>
<dbReference type="Pfam" id="PF03176">
    <property type="entry name" value="MMPL"/>
    <property type="match status" value="2"/>
</dbReference>
<feature type="transmembrane region" description="Helical" evidence="7">
    <location>
        <begin position="74"/>
        <end position="95"/>
    </location>
</feature>
<dbReference type="Gene3D" id="1.20.1640.10">
    <property type="entry name" value="Multidrug efflux transporter AcrB transmembrane domain"/>
    <property type="match status" value="2"/>
</dbReference>
<evidence type="ECO:0000256" key="5">
    <source>
        <dbReference type="ARBA" id="ARBA00022989"/>
    </source>
</evidence>
<feature type="transmembrane region" description="Helical" evidence="7">
    <location>
        <begin position="608"/>
        <end position="632"/>
    </location>
</feature>
<keyword evidence="10" id="KW-1185">Reference proteome</keyword>
<dbReference type="PANTHER" id="PTHR33406">
    <property type="entry name" value="MEMBRANE PROTEIN MJ1562-RELATED"/>
    <property type="match status" value="1"/>
</dbReference>
<dbReference type="InterPro" id="IPR004869">
    <property type="entry name" value="MMPL_dom"/>
</dbReference>
<evidence type="ECO:0000256" key="7">
    <source>
        <dbReference type="SAM" id="Phobius"/>
    </source>
</evidence>
<reference evidence="9" key="1">
    <citation type="submission" date="2021-02" db="EMBL/GenBank/DDBJ databases">
        <authorList>
            <person name="Dougan E. K."/>
            <person name="Rhodes N."/>
            <person name="Thang M."/>
            <person name="Chan C."/>
        </authorList>
    </citation>
    <scope>NUCLEOTIDE SEQUENCE</scope>
</reference>
<dbReference type="InterPro" id="IPR050545">
    <property type="entry name" value="Mycobact_MmpL"/>
</dbReference>
<feature type="transmembrane region" description="Helical" evidence="7">
    <location>
        <begin position="456"/>
        <end position="477"/>
    </location>
</feature>
<proteinExistence type="inferred from homology"/>
<feature type="transmembrane region" description="Helical" evidence="7">
    <location>
        <begin position="572"/>
        <end position="602"/>
    </location>
</feature>
<dbReference type="PANTHER" id="PTHR33406:SF6">
    <property type="entry name" value="MEMBRANE PROTEIN YDGH-RELATED"/>
    <property type="match status" value="1"/>
</dbReference>
<dbReference type="PROSITE" id="PS50156">
    <property type="entry name" value="SSD"/>
    <property type="match status" value="1"/>
</dbReference>
<sequence length="779" mass="87475">LALCSMPISILISFGFMYFVSLHLPVIMYALIMMLMLCTALSFDYSLFTMTRFAEERKHGATMEEAIEKVITQSGHVVMVSGLVLTIAYGAVLVLPGAFKSFCVAACAMILCSIGVQLTFVPCVLGIFPWLGAGFEPTEEDRQAELLEDIDAMEKGELDMDEDDEFASPAKRKAYARVQPFRSGVYYEIGGLLTKCPMNILVPLLIYAGMTPFTLRVTQYKMGHAYELQVPRGRPEWATSLQIQRDFPPSVGCMMPTLIIATNRVQDELSPKDRYALVGPEDLDATGAGNDSELVELTTEAPLDVRGQAFFDENCRMVDSLIEASENHSFALDSDDFQSPTFYGSHENGKVKCLNYQLTHYYRANYFTQKFMFTSRLMQKLWDQLVSSERDAMLTLLTPKMDPFSAEAFNMTKEIRHMLHNASETARNLGFPGITYRMFSPTAIMMDMIEVTHDRLFVAFLGCAMVCFILIAISFHAWLIPFKLLFTVILPITWTYGAALYVYEDGYLEFLGVPGVSPTYITNSGPAGLDWTVPMFTLTIMLGLALDYDVFLFERVWEFRAQGFGDNESIQLALSATGPTITSAGLIFAFTFTSMMLGSMAITNQMGFIFIFSIVVDTFVVRTVLVPAMLSLNPCLNYWPSKMPEPKYTWLHRCSVFKGAEQRWNTLLAACLGLVCGASICDAGPEWGSNVFLWRLGTTSRGVWDRIVEFLRYEGKADGRLKRGDQPGDWRLVVRLYCADADSNVQWKQLNSPLDSGMREFRRPQIFRGTNVAGHPSRT</sequence>
<feature type="domain" description="SSD" evidence="8">
    <location>
        <begin position="1"/>
        <end position="127"/>
    </location>
</feature>
<keyword evidence="6 7" id="KW-0472">Membrane</keyword>
<keyword evidence="5 7" id="KW-1133">Transmembrane helix</keyword>
<evidence type="ECO:0000313" key="9">
    <source>
        <dbReference type="EMBL" id="CAE7255300.1"/>
    </source>
</evidence>
<dbReference type="EMBL" id="CAJNJA010010244">
    <property type="protein sequence ID" value="CAE7255300.1"/>
    <property type="molecule type" value="Genomic_DNA"/>
</dbReference>
<feature type="non-terminal residue" evidence="9">
    <location>
        <position position="1"/>
    </location>
</feature>
<dbReference type="SUPFAM" id="SSF82866">
    <property type="entry name" value="Multidrug efflux transporter AcrB transmembrane domain"/>
    <property type="match status" value="2"/>
</dbReference>
<evidence type="ECO:0000259" key="8">
    <source>
        <dbReference type="PROSITE" id="PS50156"/>
    </source>
</evidence>